<sequence>MEGFPYRAGSFQGKQIIYDEKDELQENDLEFLQSRTMQYQTRDRSSKEQGFFRISQFIWDPADPLFFLFKDQPLVSVFSHREFFTDEEMSKTILSAKYSLRYNIATILWVPLNSIGKFSLRGSQEYRIGVENFLEFGSRNASNPNAIRNTLSIYGTWIWHGEPLSNDDCNDHSELPNLDLPQFERYDDDNIEMVHAAQDDYTSDPDEFIRLLDDAKKPLYPDCTKYTKLSALVKLYNLKARYEFSDQRFSALLKLLSDMLPSNNQLPLSMYEAKKTLNALGMEHEKIHACPNDCILYRKQYQDAIKCPRWKIAESWGGSKGFMLSQETFDLHLLMMEFCAMEEISANSIVIYIRYLYGILKQNKLFDKFVFVDPNHIVYSVGSKEERARSLNKRLGQTKPGQLFLAPYNHICVFFFDPLGGDIRLDIKEVVKMALKLFVVNIGKCIRKNPSWQKIVCPKQPGNIECGYYVLRYLREITSNPKSLNYIYFFRGKSTYTRHDIDII</sequence>
<comment type="function">
    <text evidence="1">Probable ATPase of unknown function. Its presence in a non-photosynthetic plant (Epifagus virginiana) and experiments in tobacco indicate that it has an essential function which is probably not related to photosynthesis.</text>
</comment>
<name>A0AAD5NP82_ACENE</name>
<evidence type="ECO:0000256" key="6">
    <source>
        <dbReference type="ARBA" id="ARBA00022840"/>
    </source>
</evidence>
<evidence type="ECO:0000256" key="2">
    <source>
        <dbReference type="ARBA" id="ARBA00004474"/>
    </source>
</evidence>
<comment type="subcellular location">
    <subcellularLocation>
        <location evidence="2">Plastid</location>
    </subcellularLocation>
</comment>
<protein>
    <recommendedName>
        <fullName evidence="9">Ubiquitin-like protease family profile domain-containing protein</fullName>
    </recommendedName>
</protein>
<keyword evidence="8" id="KW-1185">Reference proteome</keyword>
<dbReference type="GO" id="GO:0005524">
    <property type="term" value="F:ATP binding"/>
    <property type="evidence" value="ECO:0007669"/>
    <property type="project" value="UniProtKB-KW"/>
</dbReference>
<gene>
    <name evidence="7" type="ORF">LWI28_028565</name>
</gene>
<reference evidence="7" key="1">
    <citation type="journal article" date="2022" name="Plant J.">
        <title>Strategies of tolerance reflected in two North American maple genomes.</title>
        <authorList>
            <person name="McEvoy S.L."/>
            <person name="Sezen U.U."/>
            <person name="Trouern-Trend A."/>
            <person name="McMahon S.M."/>
            <person name="Schaberg P.G."/>
            <person name="Yang J."/>
            <person name="Wegrzyn J.L."/>
            <person name="Swenson N.G."/>
        </authorList>
    </citation>
    <scope>NUCLEOTIDE SEQUENCE</scope>
    <source>
        <strain evidence="7">91603</strain>
    </source>
</reference>
<reference evidence="7" key="2">
    <citation type="submission" date="2023-02" db="EMBL/GenBank/DDBJ databases">
        <authorList>
            <person name="Swenson N.G."/>
            <person name="Wegrzyn J.L."/>
            <person name="Mcevoy S.L."/>
        </authorList>
    </citation>
    <scope>NUCLEOTIDE SEQUENCE</scope>
    <source>
        <strain evidence="7">91603</strain>
        <tissue evidence="7">Leaf</tissue>
    </source>
</reference>
<accession>A0AAD5NP82</accession>
<evidence type="ECO:0000313" key="7">
    <source>
        <dbReference type="EMBL" id="KAI9170476.1"/>
    </source>
</evidence>
<dbReference type="PANTHER" id="PTHR33078:SF100">
    <property type="entry name" value="PROTEIN YCF2"/>
    <property type="match status" value="1"/>
</dbReference>
<evidence type="ECO:0000256" key="4">
    <source>
        <dbReference type="ARBA" id="ARBA00022640"/>
    </source>
</evidence>
<dbReference type="GO" id="GO:0009536">
    <property type="term" value="C:plastid"/>
    <property type="evidence" value="ECO:0007669"/>
    <property type="project" value="UniProtKB-SubCell"/>
</dbReference>
<keyword evidence="6" id="KW-0067">ATP-binding</keyword>
<comment type="similarity">
    <text evidence="3">Belongs to the Ycf2 family.</text>
</comment>
<keyword evidence="5" id="KW-0547">Nucleotide-binding</keyword>
<dbReference type="InterPro" id="IPR038765">
    <property type="entry name" value="Papain-like_cys_pep_sf"/>
</dbReference>
<keyword evidence="4" id="KW-0934">Plastid</keyword>
<evidence type="ECO:0000256" key="3">
    <source>
        <dbReference type="ARBA" id="ARBA00009361"/>
    </source>
</evidence>
<evidence type="ECO:0000256" key="1">
    <source>
        <dbReference type="ARBA" id="ARBA00002329"/>
    </source>
</evidence>
<organism evidence="7 8">
    <name type="scientific">Acer negundo</name>
    <name type="common">Box elder</name>
    <dbReference type="NCBI Taxonomy" id="4023"/>
    <lineage>
        <taxon>Eukaryota</taxon>
        <taxon>Viridiplantae</taxon>
        <taxon>Streptophyta</taxon>
        <taxon>Embryophyta</taxon>
        <taxon>Tracheophyta</taxon>
        <taxon>Spermatophyta</taxon>
        <taxon>Magnoliopsida</taxon>
        <taxon>eudicotyledons</taxon>
        <taxon>Gunneridae</taxon>
        <taxon>Pentapetalae</taxon>
        <taxon>rosids</taxon>
        <taxon>malvids</taxon>
        <taxon>Sapindales</taxon>
        <taxon>Sapindaceae</taxon>
        <taxon>Hippocastanoideae</taxon>
        <taxon>Acereae</taxon>
        <taxon>Acer</taxon>
    </lineage>
</organism>
<dbReference type="SUPFAM" id="SSF54001">
    <property type="entry name" value="Cysteine proteinases"/>
    <property type="match status" value="1"/>
</dbReference>
<evidence type="ECO:0000313" key="8">
    <source>
        <dbReference type="Proteomes" id="UP001064489"/>
    </source>
</evidence>
<evidence type="ECO:0000256" key="5">
    <source>
        <dbReference type="ARBA" id="ARBA00022741"/>
    </source>
</evidence>
<dbReference type="AlphaFoldDB" id="A0AAD5NP82"/>
<dbReference type="Proteomes" id="UP001064489">
    <property type="component" value="Chromosome 7"/>
</dbReference>
<dbReference type="PANTHER" id="PTHR33078">
    <property type="entry name" value="PROTEIN YCF2-RELATED"/>
    <property type="match status" value="1"/>
</dbReference>
<evidence type="ECO:0008006" key="9">
    <source>
        <dbReference type="Google" id="ProtNLM"/>
    </source>
</evidence>
<comment type="caution">
    <text evidence="7">The sequence shown here is derived from an EMBL/GenBank/DDBJ whole genome shotgun (WGS) entry which is preliminary data.</text>
</comment>
<dbReference type="EMBL" id="JAJSOW010000104">
    <property type="protein sequence ID" value="KAI9170476.1"/>
    <property type="molecule type" value="Genomic_DNA"/>
</dbReference>
<proteinExistence type="inferred from homology"/>